<dbReference type="AlphaFoldDB" id="A0A1H8RSJ5"/>
<evidence type="ECO:0000313" key="2">
    <source>
        <dbReference type="Proteomes" id="UP000199657"/>
    </source>
</evidence>
<proteinExistence type="predicted"/>
<dbReference type="Proteomes" id="UP000199657">
    <property type="component" value="Unassembled WGS sequence"/>
</dbReference>
<reference evidence="1 2" key="1">
    <citation type="submission" date="2016-10" db="EMBL/GenBank/DDBJ databases">
        <authorList>
            <person name="de Groot N.N."/>
        </authorList>
    </citation>
    <scope>NUCLEOTIDE SEQUENCE [LARGE SCALE GENOMIC DNA]</scope>
    <source>
        <strain evidence="1 2">CGMCC 1.6291</strain>
    </source>
</reference>
<gene>
    <name evidence="1" type="ORF">SAMN04488052_102221</name>
</gene>
<organism evidence="1 2">
    <name type="scientific">Aquisalimonas asiatica</name>
    <dbReference type="NCBI Taxonomy" id="406100"/>
    <lineage>
        <taxon>Bacteria</taxon>
        <taxon>Pseudomonadati</taxon>
        <taxon>Pseudomonadota</taxon>
        <taxon>Gammaproteobacteria</taxon>
        <taxon>Chromatiales</taxon>
        <taxon>Ectothiorhodospiraceae</taxon>
        <taxon>Aquisalimonas</taxon>
    </lineage>
</organism>
<name>A0A1H8RSJ5_9GAMM</name>
<dbReference type="EMBL" id="FOEG01000002">
    <property type="protein sequence ID" value="SEO69325.1"/>
    <property type="molecule type" value="Genomic_DNA"/>
</dbReference>
<protein>
    <submittedName>
        <fullName evidence="1">Uncharacterized protein</fullName>
    </submittedName>
</protein>
<evidence type="ECO:0000313" key="1">
    <source>
        <dbReference type="EMBL" id="SEO69325.1"/>
    </source>
</evidence>
<accession>A0A1H8RSJ5</accession>
<sequence length="43" mass="4661">MRKGRYVTPQPSQDVADFCGRFGRNVTESLKASASACALDLLT</sequence>
<keyword evidence="2" id="KW-1185">Reference proteome</keyword>